<feature type="binding site" evidence="3">
    <location>
        <begin position="252"/>
        <end position="260"/>
    </location>
    <ligand>
        <name>GTP</name>
        <dbReference type="ChEBI" id="CHEBI:37565"/>
    </ligand>
</feature>
<keyword evidence="3" id="KW-0699">rRNA-binding</keyword>
<keyword evidence="3" id="KW-0690">Ribosome biogenesis</keyword>
<sequence length="375" mass="42145">MLYFSSMNFDLDNDDEKSSRSSRRDVRARRVNTMEMWKRGTLDDRPIKERWSREFKKPKVKKIKNPAEKFEADEAVEGLVLEVHRRTFVVRLENGDVVNAIYRAAVVTELKEFPVVGDQVLIAREKKAEENAPYSLLRVLPRRSALVRPGPKDKSRRELVLASNIDQVVVVSSVAEPPFNYGFADRFLLAANLCRLPLVMVLNKTDLVESIPQDVKDFISIVDKFICVSCKSGAGLDELRAVLRGKCSVLSGKSGVGKSSIVNALVPDAALNVGEVRELDGKGRHTTTSSSLFDLPFGGRIIDTPGIRELGVFEMDAHDLARSFPGFFRDEFFTCKYNDCMHINEPGCDVLARVESGEIPLARYKSYLRILNSEL</sequence>
<keyword evidence="3" id="KW-0378">Hydrolase</keyword>
<protein>
    <recommendedName>
        <fullName evidence="3">Small ribosomal subunit biogenesis GTPase RsgA</fullName>
        <ecNumber evidence="3">3.6.1.-</ecNumber>
    </recommendedName>
</protein>
<dbReference type="PANTHER" id="PTHR32120:SF11">
    <property type="entry name" value="SMALL RIBOSOMAL SUBUNIT BIOGENESIS GTPASE RSGA 1, MITOCHONDRIAL-RELATED"/>
    <property type="match status" value="1"/>
</dbReference>
<dbReference type="CDD" id="cd01854">
    <property type="entry name" value="YjeQ_EngC"/>
    <property type="match status" value="1"/>
</dbReference>
<organism evidence="6 7">
    <name type="scientific">Hallerella porci</name>
    <dbReference type="NCBI Taxonomy" id="1945871"/>
    <lineage>
        <taxon>Bacteria</taxon>
        <taxon>Pseudomonadati</taxon>
        <taxon>Fibrobacterota</taxon>
        <taxon>Fibrobacteria</taxon>
        <taxon>Fibrobacterales</taxon>
        <taxon>Fibrobacteraceae</taxon>
        <taxon>Hallerella</taxon>
    </lineage>
</organism>
<feature type="domain" description="EngC GTPase" evidence="4">
    <location>
        <begin position="163"/>
        <end position="308"/>
    </location>
</feature>
<dbReference type="InterPro" id="IPR004881">
    <property type="entry name" value="Ribosome_biogen_GTPase_RsgA"/>
</dbReference>
<dbReference type="EC" id="3.6.1.-" evidence="3"/>
<comment type="subcellular location">
    <subcellularLocation>
        <location evidence="3">Cytoplasm</location>
    </subcellularLocation>
</comment>
<dbReference type="NCBIfam" id="TIGR00157">
    <property type="entry name" value="ribosome small subunit-dependent GTPase A"/>
    <property type="match status" value="1"/>
</dbReference>
<keyword evidence="7" id="KW-1185">Reference proteome</keyword>
<accession>A0ABX5LNR5</accession>
<comment type="similarity">
    <text evidence="3">Belongs to the TRAFAC class YlqF/YawG GTPase family. RsgA subfamily.</text>
</comment>
<dbReference type="PANTHER" id="PTHR32120">
    <property type="entry name" value="SMALL RIBOSOMAL SUBUNIT BIOGENESIS GTPASE RSGA"/>
    <property type="match status" value="1"/>
</dbReference>
<dbReference type="InterPro" id="IPR027417">
    <property type="entry name" value="P-loop_NTPase"/>
</dbReference>
<keyword evidence="3" id="KW-0963">Cytoplasm</keyword>
<comment type="function">
    <text evidence="3">One of several proteins that assist in the late maturation steps of the functional core of the 30S ribosomal subunit. Helps release RbfA from mature subunits. May play a role in the assembly of ribosomal proteins into the subunit. Circularly permuted GTPase that catalyzes slow GTP hydrolysis, GTPase activity is stimulated by the 30S ribosomal subunit.</text>
</comment>
<feature type="binding site" evidence="3">
    <location>
        <position position="348"/>
    </location>
    <ligand>
        <name>Zn(2+)</name>
        <dbReference type="ChEBI" id="CHEBI:29105"/>
    </ligand>
</feature>
<dbReference type="PROSITE" id="PS50936">
    <property type="entry name" value="ENGC_GTPASE"/>
    <property type="match status" value="1"/>
</dbReference>
<dbReference type="InterPro" id="IPR030378">
    <property type="entry name" value="G_CP_dom"/>
</dbReference>
<feature type="binding site" evidence="3">
    <location>
        <position position="335"/>
    </location>
    <ligand>
        <name>Zn(2+)</name>
        <dbReference type="ChEBI" id="CHEBI:29105"/>
    </ligand>
</feature>
<feature type="binding site" evidence="3">
    <location>
        <position position="342"/>
    </location>
    <ligand>
        <name>Zn(2+)</name>
        <dbReference type="ChEBI" id="CHEBI:29105"/>
    </ligand>
</feature>
<reference evidence="6 7" key="1">
    <citation type="submission" date="2018-05" db="EMBL/GenBank/DDBJ databases">
        <title>Animal gut microbial communities from fecal samples from Wisconsin, USA.</title>
        <authorList>
            <person name="Neumann A."/>
        </authorList>
    </citation>
    <scope>NUCLEOTIDE SEQUENCE [LARGE SCALE GENOMIC DNA]</scope>
    <source>
        <strain evidence="6 7">UWS4</strain>
    </source>
</reference>
<comment type="caution">
    <text evidence="6">The sequence shown here is derived from an EMBL/GenBank/DDBJ whole genome shotgun (WGS) entry which is preliminary data.</text>
</comment>
<feature type="domain" description="CP-type G" evidence="5">
    <location>
        <begin position="153"/>
        <end position="310"/>
    </location>
</feature>
<dbReference type="HAMAP" id="MF_01820">
    <property type="entry name" value="GTPase_RsgA"/>
    <property type="match status" value="1"/>
</dbReference>
<dbReference type="SUPFAM" id="SSF52540">
    <property type="entry name" value="P-loop containing nucleoside triphosphate hydrolases"/>
    <property type="match status" value="1"/>
</dbReference>
<keyword evidence="3" id="KW-0862">Zinc</keyword>
<evidence type="ECO:0000313" key="7">
    <source>
        <dbReference type="Proteomes" id="UP000245523"/>
    </source>
</evidence>
<dbReference type="EMBL" id="QGHD01000016">
    <property type="protein sequence ID" value="PWK96641.1"/>
    <property type="molecule type" value="Genomic_DNA"/>
</dbReference>
<feature type="binding site" evidence="3">
    <location>
        <position position="340"/>
    </location>
    <ligand>
        <name>Zn(2+)</name>
        <dbReference type="ChEBI" id="CHEBI:29105"/>
    </ligand>
</feature>
<name>A0ABX5LNR5_9BACT</name>
<dbReference type="Gene3D" id="1.10.40.50">
    <property type="entry name" value="Probable gtpase engc, domain 3"/>
    <property type="match status" value="1"/>
</dbReference>
<evidence type="ECO:0000256" key="3">
    <source>
        <dbReference type="HAMAP-Rule" id="MF_01820"/>
    </source>
</evidence>
<dbReference type="PROSITE" id="PS51721">
    <property type="entry name" value="G_CP"/>
    <property type="match status" value="1"/>
</dbReference>
<proteinExistence type="inferred from homology"/>
<keyword evidence="3" id="KW-0694">RNA-binding</keyword>
<evidence type="ECO:0000313" key="6">
    <source>
        <dbReference type="EMBL" id="PWK96641.1"/>
    </source>
</evidence>
<dbReference type="Gene3D" id="3.40.50.300">
    <property type="entry name" value="P-loop containing nucleotide triphosphate hydrolases"/>
    <property type="match status" value="1"/>
</dbReference>
<keyword evidence="3" id="KW-0479">Metal-binding</keyword>
<gene>
    <name evidence="3" type="primary">rsgA</name>
    <name evidence="6" type="ORF">B0H50_11624</name>
</gene>
<comment type="subunit">
    <text evidence="3">Monomer. Associates with 30S ribosomal subunit, binds 16S rRNA.</text>
</comment>
<evidence type="ECO:0000256" key="2">
    <source>
        <dbReference type="ARBA" id="ARBA00023134"/>
    </source>
</evidence>
<evidence type="ECO:0000256" key="1">
    <source>
        <dbReference type="ARBA" id="ARBA00022741"/>
    </source>
</evidence>
<dbReference type="InterPro" id="IPR010914">
    <property type="entry name" value="RsgA_GTPase_dom"/>
</dbReference>
<dbReference type="Pfam" id="PF03193">
    <property type="entry name" value="RsgA_GTPase"/>
    <property type="match status" value="1"/>
</dbReference>
<evidence type="ECO:0000259" key="5">
    <source>
        <dbReference type="PROSITE" id="PS51721"/>
    </source>
</evidence>
<keyword evidence="2 3" id="KW-0342">GTP-binding</keyword>
<feature type="binding site" evidence="3">
    <location>
        <begin position="203"/>
        <end position="206"/>
    </location>
    <ligand>
        <name>GTP</name>
        <dbReference type="ChEBI" id="CHEBI:37565"/>
    </ligand>
</feature>
<dbReference type="Proteomes" id="UP000245523">
    <property type="component" value="Unassembled WGS sequence"/>
</dbReference>
<comment type="cofactor">
    <cofactor evidence="3">
        <name>Zn(2+)</name>
        <dbReference type="ChEBI" id="CHEBI:29105"/>
    </cofactor>
    <text evidence="3">Binds 1 zinc ion per subunit.</text>
</comment>
<keyword evidence="1 3" id="KW-0547">Nucleotide-binding</keyword>
<evidence type="ECO:0000259" key="4">
    <source>
        <dbReference type="PROSITE" id="PS50936"/>
    </source>
</evidence>